<dbReference type="GO" id="GO:0030151">
    <property type="term" value="F:molybdenum ion binding"/>
    <property type="evidence" value="ECO:0007669"/>
    <property type="project" value="InterPro"/>
</dbReference>
<dbReference type="Pfam" id="PF03473">
    <property type="entry name" value="MOSC"/>
    <property type="match status" value="1"/>
</dbReference>
<dbReference type="GO" id="GO:0003824">
    <property type="term" value="F:catalytic activity"/>
    <property type="evidence" value="ECO:0007669"/>
    <property type="project" value="InterPro"/>
</dbReference>
<evidence type="ECO:0000313" key="3">
    <source>
        <dbReference type="Proteomes" id="UP000052167"/>
    </source>
</evidence>
<dbReference type="PROSITE" id="PS51340">
    <property type="entry name" value="MOSC"/>
    <property type="match status" value="1"/>
</dbReference>
<dbReference type="InterPro" id="IPR011037">
    <property type="entry name" value="Pyrv_Knase-like_insert_dom_sf"/>
</dbReference>
<sequence>MCMREIGRVAEVWRYPVSSVGGEALADIAVSPQGVAGDRRFGLFDRATGLAAAPEKEPRWRPALFLDGAGGDAAMPQIRFPDGAALWLDDSALEERLTAHFGFYAGVGVYDGVLEGGDLRFPVISNRYTTAPLHLVTTASLDHLAGIGAFSELDRRRFRPSVLIESFDGEGFVENDWIGRTLRIGGTEIAVTEPTRRCGMTLLAQPGVVEDPNVLRTIMRHNGRNFGAYGTPSAESRIAVGDPVYAES</sequence>
<evidence type="ECO:0000313" key="2">
    <source>
        <dbReference type="EMBL" id="KEQ07907.1"/>
    </source>
</evidence>
<dbReference type="Proteomes" id="UP000052167">
    <property type="component" value="Unassembled WGS sequence"/>
</dbReference>
<evidence type="ECO:0000259" key="1">
    <source>
        <dbReference type="PROSITE" id="PS51340"/>
    </source>
</evidence>
<organism evidence="2 3">
    <name type="scientific">Pseudorhizobium pelagicum</name>
    <dbReference type="NCBI Taxonomy" id="1509405"/>
    <lineage>
        <taxon>Bacteria</taxon>
        <taxon>Pseudomonadati</taxon>
        <taxon>Pseudomonadota</taxon>
        <taxon>Alphaproteobacteria</taxon>
        <taxon>Hyphomicrobiales</taxon>
        <taxon>Rhizobiaceae</taxon>
        <taxon>Rhizobium/Agrobacterium group</taxon>
        <taxon>Pseudorhizobium</taxon>
    </lineage>
</organism>
<dbReference type="InterPro" id="IPR005302">
    <property type="entry name" value="MoCF_Sase_C"/>
</dbReference>
<proteinExistence type="predicted"/>
<name>A0A922P186_9HYPH</name>
<gene>
    <name evidence="2" type="ORF">GV68_03755</name>
</gene>
<feature type="domain" description="MOSC" evidence="1">
    <location>
        <begin position="22"/>
        <end position="247"/>
    </location>
</feature>
<accession>A0A922P186</accession>
<dbReference type="EMBL" id="JOKJ01000011">
    <property type="protein sequence ID" value="KEQ07907.1"/>
    <property type="molecule type" value="Genomic_DNA"/>
</dbReference>
<reference evidence="2 3" key="1">
    <citation type="submission" date="2014-06" db="EMBL/GenBank/DDBJ databases">
        <title>Rhizobium pelagicum/R2-400B4.</title>
        <authorList>
            <person name="Kimes N.E."/>
            <person name="Lopez-Perez M."/>
        </authorList>
    </citation>
    <scope>NUCLEOTIDE SEQUENCE [LARGE SCALE GENOMIC DNA]</scope>
    <source>
        <strain evidence="2 3">R2-400B4</strain>
    </source>
</reference>
<dbReference type="Pfam" id="PF03476">
    <property type="entry name" value="MOSC_N"/>
    <property type="match status" value="1"/>
</dbReference>
<dbReference type="GO" id="GO:0030170">
    <property type="term" value="F:pyridoxal phosphate binding"/>
    <property type="evidence" value="ECO:0007669"/>
    <property type="project" value="InterPro"/>
</dbReference>
<comment type="caution">
    <text evidence="2">The sequence shown here is derived from an EMBL/GenBank/DDBJ whole genome shotgun (WGS) entry which is preliminary data.</text>
</comment>
<dbReference type="InterPro" id="IPR005303">
    <property type="entry name" value="MOCOS_middle"/>
</dbReference>
<dbReference type="AlphaFoldDB" id="A0A922P186"/>
<keyword evidence="3" id="KW-1185">Reference proteome</keyword>
<dbReference type="SUPFAM" id="SSF50800">
    <property type="entry name" value="PK beta-barrel domain-like"/>
    <property type="match status" value="1"/>
</dbReference>
<protein>
    <recommendedName>
        <fullName evidence="1">MOSC domain-containing protein</fullName>
    </recommendedName>
</protein>